<name>A0A3B6V8T8_BRAHW</name>
<evidence type="ECO:0000313" key="1">
    <source>
        <dbReference type="EMBL" id="ACN83255.1"/>
    </source>
</evidence>
<reference evidence="1 2" key="1">
    <citation type="journal article" date="2009" name="PLoS ONE">
        <title>Genome sequence of the pathogenic intestinal spirochete Brachyspira hyodysenteriae reveals adaptations to its lifestyle in the porcine large intestine.</title>
        <authorList>
            <person name="Bellgard M.I."/>
            <person name="Wanchanthuek P."/>
            <person name="La T."/>
            <person name="Ryan K."/>
            <person name="Moolhuijzen P."/>
            <person name="Albertyn Z."/>
            <person name="Shaban B."/>
            <person name="Motro Y."/>
            <person name="Dunn D.S."/>
            <person name="Schibeci D."/>
            <person name="Hunter A."/>
            <person name="Barrero R."/>
            <person name="Phillips N.D."/>
            <person name="Hampson D.J."/>
        </authorList>
    </citation>
    <scope>NUCLEOTIDE SEQUENCE [LARGE SCALE GENOMIC DNA]</scope>
    <source>
        <strain evidence="2">ATCC 49526 / WA1</strain>
    </source>
</reference>
<sequence>MGDYTDTTAAVTRGLAALYYGIDNIPSKWIDTLVNKELIINICGNYIYWN</sequence>
<dbReference type="Gene3D" id="1.10.4080.10">
    <property type="entry name" value="ADP-ribosylation/Crystallin J1"/>
    <property type="match status" value="1"/>
</dbReference>
<keyword evidence="2" id="KW-1185">Reference proteome</keyword>
<dbReference type="Proteomes" id="UP000001803">
    <property type="component" value="Chromosome"/>
</dbReference>
<proteinExistence type="predicted"/>
<dbReference type="InterPro" id="IPR036705">
    <property type="entry name" value="Ribosyl_crysJ1_sf"/>
</dbReference>
<organism evidence="1 2">
    <name type="scientific">Brachyspira hyodysenteriae (strain ATCC 49526 / WA1)</name>
    <dbReference type="NCBI Taxonomy" id="565034"/>
    <lineage>
        <taxon>Bacteria</taxon>
        <taxon>Pseudomonadati</taxon>
        <taxon>Spirochaetota</taxon>
        <taxon>Spirochaetia</taxon>
        <taxon>Brachyspirales</taxon>
        <taxon>Brachyspiraceae</taxon>
        <taxon>Brachyspira</taxon>
    </lineage>
</organism>
<dbReference type="SUPFAM" id="SSF101478">
    <property type="entry name" value="ADP-ribosylglycohydrolase"/>
    <property type="match status" value="1"/>
</dbReference>
<gene>
    <name evidence="1" type="ordered locus">BHWA1_00762</name>
</gene>
<evidence type="ECO:0000313" key="2">
    <source>
        <dbReference type="Proteomes" id="UP000001803"/>
    </source>
</evidence>
<evidence type="ECO:0008006" key="3">
    <source>
        <dbReference type="Google" id="ProtNLM"/>
    </source>
</evidence>
<accession>A0A3B6V8T8</accession>
<protein>
    <recommendedName>
        <fullName evidence="3">ADP-ribosylglycohydrolase</fullName>
    </recommendedName>
</protein>
<dbReference type="STRING" id="565034.BHWA1_00762"/>
<dbReference type="AlphaFoldDB" id="A0A3B6V8T8"/>
<dbReference type="EMBL" id="CP001357">
    <property type="protein sequence ID" value="ACN83255.1"/>
    <property type="molecule type" value="Genomic_DNA"/>
</dbReference>
<dbReference type="KEGG" id="bhy:BHWA1_00762"/>